<dbReference type="SMART" id="SM00460">
    <property type="entry name" value="TGc"/>
    <property type="match status" value="1"/>
</dbReference>
<dbReference type="Proteomes" id="UP000559885">
    <property type="component" value="Unassembled WGS sequence"/>
</dbReference>
<dbReference type="Gene3D" id="3.10.620.30">
    <property type="match status" value="1"/>
</dbReference>
<accession>A0A841ZJ89</accession>
<dbReference type="PANTHER" id="PTHR42736:SF1">
    <property type="entry name" value="PROTEIN-GLUTAMINE GAMMA-GLUTAMYLTRANSFERASE"/>
    <property type="match status" value="1"/>
</dbReference>
<protein>
    <submittedName>
        <fullName evidence="4">Transglutaminase domain-containing protein</fullName>
    </submittedName>
</protein>
<evidence type="ECO:0000256" key="1">
    <source>
        <dbReference type="SAM" id="MobiDB-lite"/>
    </source>
</evidence>
<evidence type="ECO:0000256" key="2">
    <source>
        <dbReference type="SAM" id="Phobius"/>
    </source>
</evidence>
<feature type="transmembrane region" description="Helical" evidence="2">
    <location>
        <begin position="136"/>
        <end position="154"/>
    </location>
</feature>
<feature type="transmembrane region" description="Helical" evidence="2">
    <location>
        <begin position="602"/>
        <end position="620"/>
    </location>
</feature>
<organism evidence="4 5">
    <name type="scientific">Listeria aquatica</name>
    <dbReference type="NCBI Taxonomy" id="1494960"/>
    <lineage>
        <taxon>Bacteria</taxon>
        <taxon>Bacillati</taxon>
        <taxon>Bacillota</taxon>
        <taxon>Bacilli</taxon>
        <taxon>Bacillales</taxon>
        <taxon>Listeriaceae</taxon>
        <taxon>Listeria</taxon>
    </lineage>
</organism>
<feature type="compositionally biased region" description="Basic and acidic residues" evidence="1">
    <location>
        <begin position="555"/>
        <end position="578"/>
    </location>
</feature>
<feature type="transmembrane region" description="Helical" evidence="2">
    <location>
        <begin position="34"/>
        <end position="55"/>
    </location>
</feature>
<dbReference type="InterPro" id="IPR052901">
    <property type="entry name" value="Bact_TGase-like"/>
</dbReference>
<dbReference type="EMBL" id="JAARRM010000001">
    <property type="protein sequence ID" value="MBC1520123.1"/>
    <property type="molecule type" value="Genomic_DNA"/>
</dbReference>
<gene>
    <name evidence="4" type="ORF">HB912_00500</name>
</gene>
<feature type="region of interest" description="Disordered" evidence="1">
    <location>
        <begin position="532"/>
        <end position="592"/>
    </location>
</feature>
<keyword evidence="2" id="KW-0472">Membrane</keyword>
<evidence type="ECO:0000313" key="5">
    <source>
        <dbReference type="Proteomes" id="UP000559885"/>
    </source>
</evidence>
<dbReference type="AlphaFoldDB" id="A0A841ZJ89"/>
<sequence length="718" mass="82566">MGQKTLKFLLYVLAILLVSEWVYPFSYLTETNYSVYMVAFVALSLGCFFIGLRFYYSIPLHLIILALLMALLFNGGNLFDPSFYSELTRMVINGISHMIHLNATEIGDEFIFMTFLIALWLLAYITSYSLLKKSRIMSILVLTVIYVAIIHTFTDYHGELALVRTVIIGFLLLHLTLTARLGYASQLDSTKRVATYHIGFLATLAIITGLSLFLPIHQPVWNDPVPFIRQTLGIDTTRTVGYSEDDTELGGALEADYSEVFQVTTKHPHYWRVESKQTYTGKGWAQPSTANPEHFNSLADFPVKLNEDYAEQSEQATIRFTASNDYLVYAYGTQNVQSTAGPFRYVASNEKVTPKGSIKNYSLEIKRPTYDIRKMKEAAYTALQDEFVERYTQLPNSLPKRVKNLANRLTESESDTYEKVKAIERYLSFSGEFRYSTKDATETKRGADYVDQFLFETKVGYCDNFSTSMVVMLRSLGIPARFAKGFTSGEEIRKDGANTIYKVQNNNAHSWPEVYFPGTGWVPFEPTATFHNPEAFTNTTGDHRLDANQNSQTENRSDTAAKEDKSTKKEENTKKQQENKTSQNSTKQETRRQDKSFQLPKYIYWILYGFVILLLTFLVVKRKALLLRYFKWQIKHDRLPFEVAYRKLLKFFSKSREPSETLTAYATRIDISAFTELTKQYEAYLYGGVHFQNEQIKPAFLAIIEVLESQKKRKNFKR</sequence>
<dbReference type="InterPro" id="IPR038765">
    <property type="entry name" value="Papain-like_cys_pep_sf"/>
</dbReference>
<feature type="domain" description="Transglutaminase-like" evidence="3">
    <location>
        <begin position="454"/>
        <end position="528"/>
    </location>
</feature>
<reference evidence="4 5" key="1">
    <citation type="submission" date="2020-03" db="EMBL/GenBank/DDBJ databases">
        <title>Soil Listeria distribution.</title>
        <authorList>
            <person name="Liao J."/>
            <person name="Wiedmann M."/>
        </authorList>
    </citation>
    <scope>NUCLEOTIDE SEQUENCE [LARGE SCALE GENOMIC DNA]</scope>
    <source>
        <strain evidence="4 5">FSL L7-1507</strain>
    </source>
</reference>
<dbReference type="SUPFAM" id="SSF54001">
    <property type="entry name" value="Cysteine proteinases"/>
    <property type="match status" value="1"/>
</dbReference>
<feature type="transmembrane region" description="Helical" evidence="2">
    <location>
        <begin position="160"/>
        <end position="181"/>
    </location>
</feature>
<dbReference type="RefSeq" id="WP_185371732.1">
    <property type="nucleotide sequence ID" value="NZ_JAARRM010000001.1"/>
</dbReference>
<dbReference type="InterPro" id="IPR021878">
    <property type="entry name" value="TgpA_N"/>
</dbReference>
<dbReference type="PANTHER" id="PTHR42736">
    <property type="entry name" value="PROTEIN-GLUTAMINE GAMMA-GLUTAMYLTRANSFERASE"/>
    <property type="match status" value="1"/>
</dbReference>
<feature type="transmembrane region" description="Helical" evidence="2">
    <location>
        <begin position="110"/>
        <end position="131"/>
    </location>
</feature>
<feature type="transmembrane region" description="Helical" evidence="2">
    <location>
        <begin position="62"/>
        <end position="79"/>
    </location>
</feature>
<evidence type="ECO:0000259" key="3">
    <source>
        <dbReference type="SMART" id="SM00460"/>
    </source>
</evidence>
<name>A0A841ZJ89_9LIST</name>
<dbReference type="InterPro" id="IPR002931">
    <property type="entry name" value="Transglutaminase-like"/>
</dbReference>
<proteinExistence type="predicted"/>
<dbReference type="Pfam" id="PF01841">
    <property type="entry name" value="Transglut_core"/>
    <property type="match status" value="1"/>
</dbReference>
<feature type="transmembrane region" description="Helical" evidence="2">
    <location>
        <begin position="193"/>
        <end position="214"/>
    </location>
</feature>
<evidence type="ECO:0000313" key="4">
    <source>
        <dbReference type="EMBL" id="MBC1520123.1"/>
    </source>
</evidence>
<keyword evidence="2" id="KW-0812">Transmembrane</keyword>
<keyword evidence="2" id="KW-1133">Transmembrane helix</keyword>
<dbReference type="Pfam" id="PF11992">
    <property type="entry name" value="TgpA_N"/>
    <property type="match status" value="1"/>
</dbReference>
<comment type="caution">
    <text evidence="4">The sequence shown here is derived from an EMBL/GenBank/DDBJ whole genome shotgun (WGS) entry which is preliminary data.</text>
</comment>